<accession>A0ABD1Q9G0</accession>
<evidence type="ECO:0000256" key="1">
    <source>
        <dbReference type="PROSITE-ProRule" id="PRU00047"/>
    </source>
</evidence>
<organism evidence="4 5">
    <name type="scientific">Abeliophyllum distichum</name>
    <dbReference type="NCBI Taxonomy" id="126358"/>
    <lineage>
        <taxon>Eukaryota</taxon>
        <taxon>Viridiplantae</taxon>
        <taxon>Streptophyta</taxon>
        <taxon>Embryophyta</taxon>
        <taxon>Tracheophyta</taxon>
        <taxon>Spermatophyta</taxon>
        <taxon>Magnoliopsida</taxon>
        <taxon>eudicotyledons</taxon>
        <taxon>Gunneridae</taxon>
        <taxon>Pentapetalae</taxon>
        <taxon>asterids</taxon>
        <taxon>lamiids</taxon>
        <taxon>Lamiales</taxon>
        <taxon>Oleaceae</taxon>
        <taxon>Forsythieae</taxon>
        <taxon>Abeliophyllum</taxon>
    </lineage>
</organism>
<keyword evidence="1" id="KW-0479">Metal-binding</keyword>
<evidence type="ECO:0000259" key="3">
    <source>
        <dbReference type="PROSITE" id="PS50158"/>
    </source>
</evidence>
<dbReference type="PROSITE" id="PS50158">
    <property type="entry name" value="ZF_CCHC"/>
    <property type="match status" value="1"/>
</dbReference>
<feature type="domain" description="CCHC-type" evidence="3">
    <location>
        <begin position="45"/>
        <end position="60"/>
    </location>
</feature>
<evidence type="ECO:0000313" key="4">
    <source>
        <dbReference type="EMBL" id="KAL2471729.1"/>
    </source>
</evidence>
<dbReference type="GO" id="GO:0008270">
    <property type="term" value="F:zinc ion binding"/>
    <property type="evidence" value="ECO:0007669"/>
    <property type="project" value="UniProtKB-KW"/>
</dbReference>
<dbReference type="SMART" id="SM00343">
    <property type="entry name" value="ZnF_C2HC"/>
    <property type="match status" value="1"/>
</dbReference>
<keyword evidence="5" id="KW-1185">Reference proteome</keyword>
<gene>
    <name evidence="4" type="ORF">Adt_39865</name>
</gene>
<reference evidence="5" key="1">
    <citation type="submission" date="2024-07" db="EMBL/GenBank/DDBJ databases">
        <title>Two chromosome-level genome assemblies of Korean endemic species Abeliophyllum distichum and Forsythia ovata (Oleaceae).</title>
        <authorList>
            <person name="Jang H."/>
        </authorList>
    </citation>
    <scope>NUCLEOTIDE SEQUENCE [LARGE SCALE GENOMIC DNA]</scope>
</reference>
<dbReference type="EMBL" id="JBFOLK010000012">
    <property type="protein sequence ID" value="KAL2471729.1"/>
    <property type="molecule type" value="Genomic_DNA"/>
</dbReference>
<proteinExistence type="predicted"/>
<dbReference type="Gene3D" id="4.10.60.10">
    <property type="entry name" value="Zinc finger, CCHC-type"/>
    <property type="match status" value="1"/>
</dbReference>
<comment type="caution">
    <text evidence="4">The sequence shown here is derived from an EMBL/GenBank/DDBJ whole genome shotgun (WGS) entry which is preliminary data.</text>
</comment>
<dbReference type="Proteomes" id="UP001604336">
    <property type="component" value="Unassembled WGS sequence"/>
</dbReference>
<keyword evidence="1" id="KW-0863">Zinc-finger</keyword>
<keyword evidence="1" id="KW-0862">Zinc</keyword>
<dbReference type="SUPFAM" id="SSF57756">
    <property type="entry name" value="Retrovirus zinc finger-like domains"/>
    <property type="match status" value="1"/>
</dbReference>
<sequence>MGGPSMEAKANIAESSSKNMKRKHSSFAPKKNENNQKNKKFKGDCYNCGKPGHRAIDCRKPKKQNDRAHVVETGNLTEGVQEMHLSAVISECNSVGNPKGMVGGHWCHSPHMC</sequence>
<dbReference type="Pfam" id="PF00098">
    <property type="entry name" value="zf-CCHC"/>
    <property type="match status" value="1"/>
</dbReference>
<dbReference type="AlphaFoldDB" id="A0ABD1Q9G0"/>
<feature type="region of interest" description="Disordered" evidence="2">
    <location>
        <begin position="1"/>
        <end position="43"/>
    </location>
</feature>
<evidence type="ECO:0000313" key="5">
    <source>
        <dbReference type="Proteomes" id="UP001604336"/>
    </source>
</evidence>
<protein>
    <submittedName>
        <fullName evidence="4">CCHC-type domain-containing protein</fullName>
    </submittedName>
</protein>
<dbReference type="InterPro" id="IPR036875">
    <property type="entry name" value="Znf_CCHC_sf"/>
</dbReference>
<dbReference type="InterPro" id="IPR001878">
    <property type="entry name" value="Znf_CCHC"/>
</dbReference>
<name>A0ABD1Q9G0_9LAMI</name>
<evidence type="ECO:0000256" key="2">
    <source>
        <dbReference type="SAM" id="MobiDB-lite"/>
    </source>
</evidence>